<evidence type="ECO:0000313" key="5">
    <source>
        <dbReference type="Proteomes" id="UP001374535"/>
    </source>
</evidence>
<evidence type="ECO:0000256" key="3">
    <source>
        <dbReference type="PROSITE-ProRule" id="PRU00221"/>
    </source>
</evidence>
<protein>
    <submittedName>
        <fullName evidence="4">Uncharacterized protein</fullName>
    </submittedName>
</protein>
<keyword evidence="1 3" id="KW-0853">WD repeat</keyword>
<feature type="repeat" description="WD" evidence="3">
    <location>
        <begin position="89"/>
        <end position="115"/>
    </location>
</feature>
<dbReference type="InterPro" id="IPR015943">
    <property type="entry name" value="WD40/YVTN_repeat-like_dom_sf"/>
</dbReference>
<evidence type="ECO:0000256" key="2">
    <source>
        <dbReference type="ARBA" id="ARBA00022737"/>
    </source>
</evidence>
<dbReference type="AlphaFoldDB" id="A0AAQ3RYK1"/>
<reference evidence="4 5" key="1">
    <citation type="journal article" date="2023" name="Life. Sci Alliance">
        <title>Evolutionary insights into 3D genome organization and epigenetic landscape of Vigna mungo.</title>
        <authorList>
            <person name="Junaid A."/>
            <person name="Singh B."/>
            <person name="Bhatia S."/>
        </authorList>
    </citation>
    <scope>NUCLEOTIDE SEQUENCE [LARGE SCALE GENOMIC DNA]</scope>
    <source>
        <strain evidence="4">Urdbean</strain>
    </source>
</reference>
<gene>
    <name evidence="4" type="ORF">V8G54_022422</name>
</gene>
<sequence length="156" mass="17067">MNVRIALLYHLIVQASNDNGTPRKQDLLSGGQKKLQTNVRTLRGHNGAITALHCVTKREVWDLVGDREDAGFFISGSTDCSVSCVRTLSGERVLTASHDGTVKMWDVRTDRCVATVGRCSMLAAGGRDVYVKKKQCWSPGFPCAIQLFAIHCLCNA</sequence>
<keyword evidence="2" id="KW-0677">Repeat</keyword>
<name>A0AAQ3RYK1_VIGMU</name>
<proteinExistence type="predicted"/>
<keyword evidence="5" id="KW-1185">Reference proteome</keyword>
<dbReference type="InterPro" id="IPR036322">
    <property type="entry name" value="WD40_repeat_dom_sf"/>
</dbReference>
<evidence type="ECO:0000256" key="1">
    <source>
        <dbReference type="ARBA" id="ARBA00022574"/>
    </source>
</evidence>
<accession>A0AAQ3RYK1</accession>
<dbReference type="PROSITE" id="PS00678">
    <property type="entry name" value="WD_REPEATS_1"/>
    <property type="match status" value="1"/>
</dbReference>
<dbReference type="SUPFAM" id="SSF50978">
    <property type="entry name" value="WD40 repeat-like"/>
    <property type="match status" value="1"/>
</dbReference>
<dbReference type="Proteomes" id="UP001374535">
    <property type="component" value="Chromosome 6"/>
</dbReference>
<dbReference type="InterPro" id="IPR019775">
    <property type="entry name" value="WD40_repeat_CS"/>
</dbReference>
<dbReference type="EMBL" id="CP144695">
    <property type="protein sequence ID" value="WVZ09076.1"/>
    <property type="molecule type" value="Genomic_DNA"/>
</dbReference>
<dbReference type="PROSITE" id="PS50082">
    <property type="entry name" value="WD_REPEATS_2"/>
    <property type="match status" value="1"/>
</dbReference>
<dbReference type="Gene3D" id="2.130.10.10">
    <property type="entry name" value="YVTN repeat-like/Quinoprotein amine dehydrogenase"/>
    <property type="match status" value="1"/>
</dbReference>
<dbReference type="InterPro" id="IPR001680">
    <property type="entry name" value="WD40_rpt"/>
</dbReference>
<dbReference type="Pfam" id="PF00400">
    <property type="entry name" value="WD40"/>
    <property type="match status" value="1"/>
</dbReference>
<organism evidence="4 5">
    <name type="scientific">Vigna mungo</name>
    <name type="common">Black gram</name>
    <name type="synonym">Phaseolus mungo</name>
    <dbReference type="NCBI Taxonomy" id="3915"/>
    <lineage>
        <taxon>Eukaryota</taxon>
        <taxon>Viridiplantae</taxon>
        <taxon>Streptophyta</taxon>
        <taxon>Embryophyta</taxon>
        <taxon>Tracheophyta</taxon>
        <taxon>Spermatophyta</taxon>
        <taxon>Magnoliopsida</taxon>
        <taxon>eudicotyledons</taxon>
        <taxon>Gunneridae</taxon>
        <taxon>Pentapetalae</taxon>
        <taxon>rosids</taxon>
        <taxon>fabids</taxon>
        <taxon>Fabales</taxon>
        <taxon>Fabaceae</taxon>
        <taxon>Papilionoideae</taxon>
        <taxon>50 kb inversion clade</taxon>
        <taxon>NPAAA clade</taxon>
        <taxon>indigoferoid/millettioid clade</taxon>
        <taxon>Phaseoleae</taxon>
        <taxon>Vigna</taxon>
    </lineage>
</organism>
<evidence type="ECO:0000313" key="4">
    <source>
        <dbReference type="EMBL" id="WVZ09076.1"/>
    </source>
</evidence>